<dbReference type="Proteomes" id="UP000189739">
    <property type="component" value="Unassembled WGS sequence"/>
</dbReference>
<dbReference type="AlphaFoldDB" id="A0A1S9PL65"/>
<evidence type="ECO:0000313" key="1">
    <source>
        <dbReference type="EMBL" id="OOQ61685.1"/>
    </source>
</evidence>
<name>A0A1S9PL65_9SPHI</name>
<proteinExistence type="predicted"/>
<comment type="caution">
    <text evidence="1">The sequence shown here is derived from an EMBL/GenBank/DDBJ whole genome shotgun (WGS) entry which is preliminary data.</text>
</comment>
<evidence type="ECO:0000313" key="2">
    <source>
        <dbReference type="Proteomes" id="UP000189739"/>
    </source>
</evidence>
<accession>A0A1S9PL65</accession>
<organism evidence="1 2">
    <name type="scientific">Mucilaginibacter pedocola</name>
    <dbReference type="NCBI Taxonomy" id="1792845"/>
    <lineage>
        <taxon>Bacteria</taxon>
        <taxon>Pseudomonadati</taxon>
        <taxon>Bacteroidota</taxon>
        <taxon>Sphingobacteriia</taxon>
        <taxon>Sphingobacteriales</taxon>
        <taxon>Sphingobacteriaceae</taxon>
        <taxon>Mucilaginibacter</taxon>
    </lineage>
</organism>
<gene>
    <name evidence="1" type="ORF">BC343_01015</name>
</gene>
<protein>
    <submittedName>
        <fullName evidence="1">Uncharacterized protein</fullName>
    </submittedName>
</protein>
<dbReference type="STRING" id="1792845.BC343_01015"/>
<dbReference type="EMBL" id="MBTF01000001">
    <property type="protein sequence ID" value="OOQ61685.1"/>
    <property type="molecule type" value="Genomic_DNA"/>
</dbReference>
<reference evidence="1 2" key="1">
    <citation type="submission" date="2016-07" db="EMBL/GenBank/DDBJ databases">
        <title>Genomic analysis of zinc-resistant bacterium Mucilaginibacter pedocola TBZ30.</title>
        <authorList>
            <person name="Huang J."/>
            <person name="Tang J."/>
        </authorList>
    </citation>
    <scope>NUCLEOTIDE SEQUENCE [LARGE SCALE GENOMIC DNA]</scope>
    <source>
        <strain evidence="1 2">TBZ30</strain>
    </source>
</reference>
<keyword evidence="2" id="KW-1185">Reference proteome</keyword>
<sequence length="182" mass="21121">MDPAEIFSHHRTSRDYIAQLEFDYIETYSFQRGGKYDEFAIELPRLMMLPNPTAEERQKINTLRKEQNIFQRENGFLFASNRQLNKSAAPIGRFSKDAPEAIALLEALNIEAMKVYHWMCWPVYRDAIVFYKASGEIISVLHICFGCDHMTLGSNKDIIADNRCYEALRGIFLEIGHPIQPR</sequence>